<keyword evidence="3" id="KW-1185">Reference proteome</keyword>
<protein>
    <submittedName>
        <fullName evidence="2">Uncharacterized protein</fullName>
    </submittedName>
</protein>
<comment type="caution">
    <text evidence="2">The sequence shown here is derived from an EMBL/GenBank/DDBJ whole genome shotgun (WGS) entry which is preliminary data.</text>
</comment>
<accession>A0A261Y598</accession>
<sequence>MTNARLVWYLANIGVMVNHRLELRREGRLQEELYQLSKERWGRAENEGAHSSVTKPTPLPVDATRPGQDMTE</sequence>
<name>A0A261Y598_9FUNG</name>
<proteinExistence type="predicted"/>
<feature type="region of interest" description="Disordered" evidence="1">
    <location>
        <begin position="44"/>
        <end position="72"/>
    </location>
</feature>
<evidence type="ECO:0000313" key="3">
    <source>
        <dbReference type="Proteomes" id="UP000242875"/>
    </source>
</evidence>
<gene>
    <name evidence="2" type="ORF">BZG36_01271</name>
</gene>
<dbReference type="AlphaFoldDB" id="A0A261Y598"/>
<reference evidence="2 3" key="1">
    <citation type="journal article" date="2017" name="Mycologia">
        <title>Bifiguratus adelaidae, gen. et sp. nov., a new member of Mucoromycotina in endophytic and soil-dwelling habitats.</title>
        <authorList>
            <person name="Torres-Cruz T.J."/>
            <person name="Billingsley Tobias T.L."/>
            <person name="Almatruk M."/>
            <person name="Hesse C."/>
            <person name="Kuske C.R."/>
            <person name="Desiro A."/>
            <person name="Benucci G.M."/>
            <person name="Bonito G."/>
            <person name="Stajich J.E."/>
            <person name="Dunlap C."/>
            <person name="Arnold A.E."/>
            <person name="Porras-Alfaro A."/>
        </authorList>
    </citation>
    <scope>NUCLEOTIDE SEQUENCE [LARGE SCALE GENOMIC DNA]</scope>
    <source>
        <strain evidence="2 3">AZ0501</strain>
    </source>
</reference>
<evidence type="ECO:0000256" key="1">
    <source>
        <dbReference type="SAM" id="MobiDB-lite"/>
    </source>
</evidence>
<evidence type="ECO:0000313" key="2">
    <source>
        <dbReference type="EMBL" id="OZJ05795.1"/>
    </source>
</evidence>
<dbReference type="EMBL" id="MVBO01000010">
    <property type="protein sequence ID" value="OZJ05795.1"/>
    <property type="molecule type" value="Genomic_DNA"/>
</dbReference>
<dbReference type="Proteomes" id="UP000242875">
    <property type="component" value="Unassembled WGS sequence"/>
</dbReference>
<organism evidence="2 3">
    <name type="scientific">Bifiguratus adelaidae</name>
    <dbReference type="NCBI Taxonomy" id="1938954"/>
    <lineage>
        <taxon>Eukaryota</taxon>
        <taxon>Fungi</taxon>
        <taxon>Fungi incertae sedis</taxon>
        <taxon>Mucoromycota</taxon>
        <taxon>Mucoromycotina</taxon>
        <taxon>Endogonomycetes</taxon>
        <taxon>Endogonales</taxon>
        <taxon>Endogonales incertae sedis</taxon>
        <taxon>Bifiguratus</taxon>
    </lineage>
</organism>